<evidence type="ECO:0000256" key="4">
    <source>
        <dbReference type="ARBA" id="ARBA00038353"/>
    </source>
</evidence>
<feature type="site" description="Contributes to redox potential value" evidence="6">
    <location>
        <position position="32"/>
    </location>
</feature>
<dbReference type="Pfam" id="PF00085">
    <property type="entry name" value="Thioredoxin"/>
    <property type="match status" value="1"/>
</dbReference>
<evidence type="ECO:0000259" key="8">
    <source>
        <dbReference type="PROSITE" id="PS51352"/>
    </source>
</evidence>
<dbReference type="InterPro" id="IPR050620">
    <property type="entry name" value="Thioredoxin_H-type-like"/>
</dbReference>
<evidence type="ECO:0000313" key="10">
    <source>
        <dbReference type="RefSeq" id="XP_023162016.1"/>
    </source>
</evidence>
<keyword evidence="2" id="KW-0963">Cytoplasm</keyword>
<accession>A0A6J1LA72</accession>
<dbReference type="OMA" id="STWHETH"/>
<evidence type="ECO:0000256" key="1">
    <source>
        <dbReference type="ARBA" id="ARBA00004496"/>
    </source>
</evidence>
<feature type="disulfide bond" description="Redox-active" evidence="7">
    <location>
        <begin position="31"/>
        <end position="34"/>
    </location>
</feature>
<name>A0A6J1LA72_DROHY</name>
<evidence type="ECO:0000256" key="6">
    <source>
        <dbReference type="PIRSR" id="PIRSR000077-1"/>
    </source>
</evidence>
<dbReference type="GO" id="GO:0015035">
    <property type="term" value="F:protein-disulfide reductase activity"/>
    <property type="evidence" value="ECO:0007669"/>
    <property type="project" value="InterPro"/>
</dbReference>
<dbReference type="PANTHER" id="PTHR10438:SF463">
    <property type="entry name" value="THIOREDOXIN"/>
    <property type="match status" value="1"/>
</dbReference>
<keyword evidence="9" id="KW-1185">Reference proteome</keyword>
<evidence type="ECO:0000256" key="3">
    <source>
        <dbReference type="ARBA" id="ARBA00023157"/>
    </source>
</evidence>
<evidence type="ECO:0000256" key="7">
    <source>
        <dbReference type="PIRSR" id="PIRSR000077-4"/>
    </source>
</evidence>
<protein>
    <recommendedName>
        <fullName evidence="5">Thioredoxin</fullName>
    </recommendedName>
</protein>
<feature type="active site" description="Nucleophile" evidence="6">
    <location>
        <position position="34"/>
    </location>
</feature>
<dbReference type="OrthoDB" id="2121326at2759"/>
<organism evidence="9 10">
    <name type="scientific">Drosophila hydei</name>
    <name type="common">Fruit fly</name>
    <dbReference type="NCBI Taxonomy" id="7224"/>
    <lineage>
        <taxon>Eukaryota</taxon>
        <taxon>Metazoa</taxon>
        <taxon>Ecdysozoa</taxon>
        <taxon>Arthropoda</taxon>
        <taxon>Hexapoda</taxon>
        <taxon>Insecta</taxon>
        <taxon>Pterygota</taxon>
        <taxon>Neoptera</taxon>
        <taxon>Endopterygota</taxon>
        <taxon>Diptera</taxon>
        <taxon>Brachycera</taxon>
        <taxon>Muscomorpha</taxon>
        <taxon>Ephydroidea</taxon>
        <taxon>Drosophilidae</taxon>
        <taxon>Drosophila</taxon>
    </lineage>
</organism>
<evidence type="ECO:0000313" key="9">
    <source>
        <dbReference type="Proteomes" id="UP000504633"/>
    </source>
</evidence>
<dbReference type="InterPro" id="IPR005746">
    <property type="entry name" value="Thioredoxin"/>
</dbReference>
<dbReference type="SUPFAM" id="SSF52833">
    <property type="entry name" value="Thioredoxin-like"/>
    <property type="match status" value="1"/>
</dbReference>
<dbReference type="CDD" id="cd02947">
    <property type="entry name" value="TRX_family"/>
    <property type="match status" value="1"/>
</dbReference>
<evidence type="ECO:0000256" key="2">
    <source>
        <dbReference type="ARBA" id="ARBA00022490"/>
    </source>
</evidence>
<reference evidence="10" key="1">
    <citation type="submission" date="2025-08" db="UniProtKB">
        <authorList>
            <consortium name="RefSeq"/>
        </authorList>
    </citation>
    <scope>IDENTIFICATION</scope>
    <source>
        <strain evidence="10">15085-1641.00</strain>
        <tissue evidence="10">Whole body</tissue>
    </source>
</reference>
<dbReference type="PROSITE" id="PS51352">
    <property type="entry name" value="THIOREDOXIN_2"/>
    <property type="match status" value="1"/>
</dbReference>
<dbReference type="InterPro" id="IPR036249">
    <property type="entry name" value="Thioredoxin-like_sf"/>
</dbReference>
<keyword evidence="7" id="KW-0676">Redox-active center</keyword>
<dbReference type="Gene3D" id="3.40.30.10">
    <property type="entry name" value="Glutaredoxin"/>
    <property type="match status" value="1"/>
</dbReference>
<dbReference type="AlphaFoldDB" id="A0A6J1LA72"/>
<keyword evidence="3 7" id="KW-1015">Disulfide bond</keyword>
<gene>
    <name evidence="10" type="primary">LOC111593486</name>
</gene>
<proteinExistence type="inferred from homology"/>
<dbReference type="GO" id="GO:0005737">
    <property type="term" value="C:cytoplasm"/>
    <property type="evidence" value="ECO:0007669"/>
    <property type="project" value="UniProtKB-SubCell"/>
</dbReference>
<comment type="similarity">
    <text evidence="4">Belongs to the thioredoxin family. Plant H-type subfamily.</text>
</comment>
<dbReference type="GeneID" id="111593486"/>
<sequence length="107" mass="12548">MSSIRSMNEFYKRLDASDHKLIVLDFYATWCGPCKDMDSVVKSLAHKYGSRVDIIKIDVDRFDDLMEMYNVRSMPTFVFIKNNRKMSRIIGADEHKLKQTVYKLCAL</sequence>
<feature type="active site" description="Nucleophile" evidence="6">
    <location>
        <position position="31"/>
    </location>
</feature>
<dbReference type="PROSITE" id="PS00194">
    <property type="entry name" value="THIOREDOXIN_1"/>
    <property type="match status" value="1"/>
</dbReference>
<dbReference type="InterPro" id="IPR017937">
    <property type="entry name" value="Thioredoxin_CS"/>
</dbReference>
<evidence type="ECO:0000256" key="5">
    <source>
        <dbReference type="PIRNR" id="PIRNR000077"/>
    </source>
</evidence>
<feature type="site" description="Deprotonates C-terminal active site Cys" evidence="6">
    <location>
        <position position="25"/>
    </location>
</feature>
<comment type="subcellular location">
    <subcellularLocation>
        <location evidence="1">Cytoplasm</location>
    </subcellularLocation>
</comment>
<dbReference type="Proteomes" id="UP000504633">
    <property type="component" value="Unplaced"/>
</dbReference>
<feature type="site" description="Contributes to redox potential value" evidence="6">
    <location>
        <position position="33"/>
    </location>
</feature>
<feature type="domain" description="Thioredoxin" evidence="8">
    <location>
        <begin position="1"/>
        <end position="106"/>
    </location>
</feature>
<dbReference type="PRINTS" id="PR00421">
    <property type="entry name" value="THIOREDOXIN"/>
</dbReference>
<dbReference type="PANTHER" id="PTHR10438">
    <property type="entry name" value="THIOREDOXIN"/>
    <property type="match status" value="1"/>
</dbReference>
<dbReference type="RefSeq" id="XP_023162016.1">
    <property type="nucleotide sequence ID" value="XM_023306248.2"/>
</dbReference>
<dbReference type="KEGG" id="dhe:111593486"/>
<dbReference type="InterPro" id="IPR013766">
    <property type="entry name" value="Thioredoxin_domain"/>
</dbReference>
<dbReference type="PIRSF" id="PIRSF000077">
    <property type="entry name" value="Thioredoxin"/>
    <property type="match status" value="1"/>
</dbReference>